<organism evidence="2 3">
    <name type="scientific">Cloeon dipterum</name>
    <dbReference type="NCBI Taxonomy" id="197152"/>
    <lineage>
        <taxon>Eukaryota</taxon>
        <taxon>Metazoa</taxon>
        <taxon>Ecdysozoa</taxon>
        <taxon>Arthropoda</taxon>
        <taxon>Hexapoda</taxon>
        <taxon>Insecta</taxon>
        <taxon>Pterygota</taxon>
        <taxon>Palaeoptera</taxon>
        <taxon>Ephemeroptera</taxon>
        <taxon>Pisciforma</taxon>
        <taxon>Baetidae</taxon>
        <taxon>Cloeon</taxon>
    </lineage>
</organism>
<comment type="caution">
    <text evidence="2">The sequence shown here is derived from an EMBL/GenBank/DDBJ whole genome shotgun (WGS) entry which is preliminary data.</text>
</comment>
<gene>
    <name evidence="2" type="ORF">CLODIP_2_CD15213</name>
</gene>
<sequence length="97" mass="10521">MVLVLYFKVTINLRKIDQWSVHLPCLPANRASRRRATLESSQSIGSSRTSSPSASVSTESGIVTIGFDDGLASVTSFTYPPDTPFSVSSKSLEVRVK</sequence>
<evidence type="ECO:0000313" key="3">
    <source>
        <dbReference type="Proteomes" id="UP000494165"/>
    </source>
</evidence>
<feature type="region of interest" description="Disordered" evidence="1">
    <location>
        <begin position="33"/>
        <end position="57"/>
    </location>
</feature>
<accession>A0A8S1E4J6</accession>
<evidence type="ECO:0000256" key="1">
    <source>
        <dbReference type="SAM" id="MobiDB-lite"/>
    </source>
</evidence>
<evidence type="ECO:0000313" key="2">
    <source>
        <dbReference type="EMBL" id="CAB3389085.1"/>
    </source>
</evidence>
<protein>
    <submittedName>
        <fullName evidence="2">Uncharacterized protein</fullName>
    </submittedName>
</protein>
<reference evidence="2 3" key="1">
    <citation type="submission" date="2020-04" db="EMBL/GenBank/DDBJ databases">
        <authorList>
            <person name="Alioto T."/>
            <person name="Alioto T."/>
            <person name="Gomez Garrido J."/>
        </authorList>
    </citation>
    <scope>NUCLEOTIDE SEQUENCE [LARGE SCALE GENOMIC DNA]</scope>
</reference>
<dbReference type="Proteomes" id="UP000494165">
    <property type="component" value="Unassembled WGS sequence"/>
</dbReference>
<proteinExistence type="predicted"/>
<dbReference type="AlphaFoldDB" id="A0A8S1E4J6"/>
<feature type="compositionally biased region" description="Low complexity" evidence="1">
    <location>
        <begin position="40"/>
        <end position="57"/>
    </location>
</feature>
<name>A0A8S1E4J6_9INSE</name>
<dbReference type="EMBL" id="CADEPI010001174">
    <property type="protein sequence ID" value="CAB3389085.1"/>
    <property type="molecule type" value="Genomic_DNA"/>
</dbReference>
<keyword evidence="3" id="KW-1185">Reference proteome</keyword>